<gene>
    <name evidence="2" type="ORF">ACFQRI_06240</name>
</gene>
<keyword evidence="3" id="KW-1185">Reference proteome</keyword>
<proteinExistence type="predicted"/>
<evidence type="ECO:0000256" key="1">
    <source>
        <dbReference type="SAM" id="MobiDB-lite"/>
    </source>
</evidence>
<evidence type="ECO:0000313" key="2">
    <source>
        <dbReference type="EMBL" id="MFC7341005.1"/>
    </source>
</evidence>
<dbReference type="Proteomes" id="UP001596504">
    <property type="component" value="Unassembled WGS sequence"/>
</dbReference>
<organism evidence="2 3">
    <name type="scientific">Saccharopolyspora griseoalba</name>
    <dbReference type="NCBI Taxonomy" id="1431848"/>
    <lineage>
        <taxon>Bacteria</taxon>
        <taxon>Bacillati</taxon>
        <taxon>Actinomycetota</taxon>
        <taxon>Actinomycetes</taxon>
        <taxon>Pseudonocardiales</taxon>
        <taxon>Pseudonocardiaceae</taxon>
        <taxon>Saccharopolyspora</taxon>
    </lineage>
</organism>
<sequence>MTGDPFLDSLATALGGQAAAALGAAGAAALGKVRDLVRRRSEQDPQTQAALEAAERPDAGQEQISALAERLDQACAEDPEFSDELRREGEPVHSEIIASNNVTNVNHGTVQNLVQTREINGGITFN</sequence>
<reference evidence="3" key="1">
    <citation type="journal article" date="2019" name="Int. J. Syst. Evol. Microbiol.">
        <title>The Global Catalogue of Microorganisms (GCM) 10K type strain sequencing project: providing services to taxonomists for standard genome sequencing and annotation.</title>
        <authorList>
            <consortium name="The Broad Institute Genomics Platform"/>
            <consortium name="The Broad Institute Genome Sequencing Center for Infectious Disease"/>
            <person name="Wu L."/>
            <person name="Ma J."/>
        </authorList>
    </citation>
    <scope>NUCLEOTIDE SEQUENCE [LARGE SCALE GENOMIC DNA]</scope>
    <source>
        <strain evidence="3">WLHS5</strain>
    </source>
</reference>
<evidence type="ECO:0000313" key="3">
    <source>
        <dbReference type="Proteomes" id="UP001596504"/>
    </source>
</evidence>
<dbReference type="RefSeq" id="WP_380665392.1">
    <property type="nucleotide sequence ID" value="NZ_JBHTCJ010000002.1"/>
</dbReference>
<dbReference type="EMBL" id="JBHTCJ010000002">
    <property type="protein sequence ID" value="MFC7341005.1"/>
    <property type="molecule type" value="Genomic_DNA"/>
</dbReference>
<protein>
    <submittedName>
        <fullName evidence="2">Uncharacterized protein</fullName>
    </submittedName>
</protein>
<name>A0ABW2LH75_9PSEU</name>
<comment type="caution">
    <text evidence="2">The sequence shown here is derived from an EMBL/GenBank/DDBJ whole genome shotgun (WGS) entry which is preliminary data.</text>
</comment>
<accession>A0ABW2LH75</accession>
<feature type="region of interest" description="Disordered" evidence="1">
    <location>
        <begin position="38"/>
        <end position="61"/>
    </location>
</feature>